<sequence length="68" mass="7000">MKSTDFINIIKEDATGGGTCAAVVGVTVETLGQKGTFSKKDVDKKLAGYTNQLSPGGIVKGVKQAKAK</sequence>
<organism evidence="1">
    <name type="scientific">uncultured Caudovirales phage</name>
    <dbReference type="NCBI Taxonomy" id="2100421"/>
    <lineage>
        <taxon>Viruses</taxon>
        <taxon>Duplodnaviria</taxon>
        <taxon>Heunggongvirae</taxon>
        <taxon>Uroviricota</taxon>
        <taxon>Caudoviricetes</taxon>
        <taxon>Peduoviridae</taxon>
        <taxon>Maltschvirus</taxon>
        <taxon>Maltschvirus maltsch</taxon>
    </lineage>
</organism>
<accession>A0A6J5L3R7</accession>
<name>A0A6J5L3R7_9CAUD</name>
<evidence type="ECO:0000313" key="1">
    <source>
        <dbReference type="EMBL" id="CAB4129358.1"/>
    </source>
</evidence>
<reference evidence="1" key="1">
    <citation type="submission" date="2020-04" db="EMBL/GenBank/DDBJ databases">
        <authorList>
            <person name="Chiriac C."/>
            <person name="Salcher M."/>
            <person name="Ghai R."/>
            <person name="Kavagutti S V."/>
        </authorList>
    </citation>
    <scope>NUCLEOTIDE SEQUENCE</scope>
</reference>
<protein>
    <submittedName>
        <fullName evidence="1">Uncharacterized protein</fullName>
    </submittedName>
</protein>
<dbReference type="EMBL" id="LR796233">
    <property type="protein sequence ID" value="CAB4129358.1"/>
    <property type="molecule type" value="Genomic_DNA"/>
</dbReference>
<gene>
    <name evidence="1" type="ORF">UFOVP112_456</name>
</gene>
<proteinExistence type="predicted"/>